<keyword evidence="1" id="KW-1133">Transmembrane helix</keyword>
<organism evidence="2 3">
    <name type="scientific">Campylobacter cuniculorum DSM 23162 = LMG 24588</name>
    <dbReference type="NCBI Taxonomy" id="1121267"/>
    <lineage>
        <taxon>Bacteria</taxon>
        <taxon>Pseudomonadati</taxon>
        <taxon>Campylobacterota</taxon>
        <taxon>Epsilonproteobacteria</taxon>
        <taxon>Campylobacterales</taxon>
        <taxon>Campylobacteraceae</taxon>
        <taxon>Campylobacter</taxon>
    </lineage>
</organism>
<feature type="transmembrane region" description="Helical" evidence="1">
    <location>
        <begin position="115"/>
        <end position="137"/>
    </location>
</feature>
<dbReference type="EMBL" id="CP020867">
    <property type="protein sequence ID" value="ARJ56441.1"/>
    <property type="molecule type" value="Genomic_DNA"/>
</dbReference>
<gene>
    <name evidence="2" type="ORF">CCUN_0824</name>
</gene>
<dbReference type="AlphaFoldDB" id="A0A1W6BWJ5"/>
<evidence type="ECO:0000313" key="3">
    <source>
        <dbReference type="Proteomes" id="UP000192902"/>
    </source>
</evidence>
<dbReference type="Proteomes" id="UP000192902">
    <property type="component" value="Chromosome"/>
</dbReference>
<accession>A0A1W6BWJ5</accession>
<sequence length="138" mass="15739">MSELYPYILIVHLLCAIFFIGYLFVDVLILALIKKKYPNFDKQLFNSGGVKIMPFIVLLLFLSGGALASFHFNPLNLLFVLKMVLAFGILALVLFSLFFHFVLKKPNPLGKFIHPLVFVVCIFVVFLAKLMNFVFIAF</sequence>
<feature type="transmembrane region" description="Helical" evidence="1">
    <location>
        <begin position="6"/>
        <end position="32"/>
    </location>
</feature>
<dbReference type="PIRSF" id="PIRSF015875">
    <property type="entry name" value="UCP015875"/>
    <property type="match status" value="1"/>
</dbReference>
<feature type="transmembrane region" description="Helical" evidence="1">
    <location>
        <begin position="52"/>
        <end position="72"/>
    </location>
</feature>
<protein>
    <submittedName>
        <fullName evidence="2">Putative membrane protein</fullName>
    </submittedName>
</protein>
<keyword evidence="1" id="KW-0472">Membrane</keyword>
<dbReference type="OrthoDB" id="5955722at2"/>
<dbReference type="eggNOG" id="COG3399">
    <property type="taxonomic scope" value="Bacteria"/>
</dbReference>
<name>A0A1W6BWJ5_9BACT</name>
<proteinExistence type="predicted"/>
<dbReference type="InterPro" id="IPR007418">
    <property type="entry name" value="DUF474"/>
</dbReference>
<reference evidence="2 3" key="1">
    <citation type="submission" date="2017-04" db="EMBL/GenBank/DDBJ databases">
        <title>Complete genome sequence of the Campylobacter cuniculorum type strain LMG24588.</title>
        <authorList>
            <person name="Miller W.G."/>
            <person name="Yee E."/>
            <person name="Revez J."/>
            <person name="Bono J.L."/>
            <person name="Rossi M."/>
        </authorList>
    </citation>
    <scope>NUCLEOTIDE SEQUENCE [LARGE SCALE GENOMIC DNA]</scope>
    <source>
        <strain evidence="2 3">LMG 24588</strain>
    </source>
</reference>
<feature type="transmembrane region" description="Helical" evidence="1">
    <location>
        <begin position="78"/>
        <end position="103"/>
    </location>
</feature>
<keyword evidence="1" id="KW-0812">Transmembrane</keyword>
<evidence type="ECO:0000256" key="1">
    <source>
        <dbReference type="SAM" id="Phobius"/>
    </source>
</evidence>
<dbReference type="KEGG" id="ccun:CCUN_0824"/>
<evidence type="ECO:0000313" key="2">
    <source>
        <dbReference type="EMBL" id="ARJ56441.1"/>
    </source>
</evidence>
<dbReference type="RefSeq" id="WP_027306107.1">
    <property type="nucleotide sequence ID" value="NZ_CP020867.1"/>
</dbReference>